<evidence type="ECO:0000256" key="4">
    <source>
        <dbReference type="ARBA" id="ARBA00022692"/>
    </source>
</evidence>
<organism evidence="10 11">
    <name type="scientific">Falsiporphyromonas endometrii</name>
    <dbReference type="NCBI Taxonomy" id="1387297"/>
    <lineage>
        <taxon>Bacteria</taxon>
        <taxon>Pseudomonadati</taxon>
        <taxon>Bacteroidota</taxon>
        <taxon>Bacteroidia</taxon>
        <taxon>Bacteroidales</taxon>
        <taxon>Porphyromonadaceae</taxon>
        <taxon>Falsiporphyromonas</taxon>
    </lineage>
</organism>
<protein>
    <submittedName>
        <fullName evidence="10">ABC transporter permease</fullName>
    </submittedName>
</protein>
<dbReference type="InterPro" id="IPR003838">
    <property type="entry name" value="ABC3_permease_C"/>
</dbReference>
<keyword evidence="3" id="KW-1003">Cell membrane</keyword>
<evidence type="ECO:0000313" key="11">
    <source>
        <dbReference type="Proteomes" id="UP001596020"/>
    </source>
</evidence>
<keyword evidence="5 7" id="KW-1133">Transmembrane helix</keyword>
<reference evidence="11" key="1">
    <citation type="journal article" date="2019" name="Int. J. Syst. Evol. Microbiol.">
        <title>The Global Catalogue of Microorganisms (GCM) 10K type strain sequencing project: providing services to taxonomists for standard genome sequencing and annotation.</title>
        <authorList>
            <consortium name="The Broad Institute Genomics Platform"/>
            <consortium name="The Broad Institute Genome Sequencing Center for Infectious Disease"/>
            <person name="Wu L."/>
            <person name="Ma J."/>
        </authorList>
    </citation>
    <scope>NUCLEOTIDE SEQUENCE [LARGE SCALE GENOMIC DNA]</scope>
    <source>
        <strain evidence="11">CGMCC 4.7357</strain>
    </source>
</reference>
<dbReference type="InterPro" id="IPR025857">
    <property type="entry name" value="MacB_PCD"/>
</dbReference>
<dbReference type="Pfam" id="PF12704">
    <property type="entry name" value="MacB_PCD"/>
    <property type="match status" value="1"/>
</dbReference>
<dbReference type="RefSeq" id="WP_380079683.1">
    <property type="nucleotide sequence ID" value="NZ_JBHSGO010000205.1"/>
</dbReference>
<feature type="transmembrane region" description="Helical" evidence="7">
    <location>
        <begin position="31"/>
        <end position="53"/>
    </location>
</feature>
<proteinExistence type="inferred from homology"/>
<comment type="similarity">
    <text evidence="2">Belongs to the ABC-4 integral membrane protein family. LolC/E subfamily.</text>
</comment>
<dbReference type="PANTHER" id="PTHR30489:SF0">
    <property type="entry name" value="LIPOPROTEIN-RELEASING SYSTEM TRANSMEMBRANE PROTEIN LOLE"/>
    <property type="match status" value="1"/>
</dbReference>
<evidence type="ECO:0000259" key="9">
    <source>
        <dbReference type="Pfam" id="PF12704"/>
    </source>
</evidence>
<dbReference type="EMBL" id="JBHSGO010000205">
    <property type="protein sequence ID" value="MFC4666528.1"/>
    <property type="molecule type" value="Genomic_DNA"/>
</dbReference>
<feature type="domain" description="ABC3 transporter permease C-terminal" evidence="8">
    <location>
        <begin position="283"/>
        <end position="408"/>
    </location>
</feature>
<evidence type="ECO:0000256" key="5">
    <source>
        <dbReference type="ARBA" id="ARBA00022989"/>
    </source>
</evidence>
<evidence type="ECO:0000256" key="7">
    <source>
        <dbReference type="SAM" id="Phobius"/>
    </source>
</evidence>
<keyword evidence="6 7" id="KW-0472">Membrane</keyword>
<accession>A0ABV9K9B5</accession>
<comment type="subcellular location">
    <subcellularLocation>
        <location evidence="1">Cell membrane</location>
        <topology evidence="1">Multi-pass membrane protein</topology>
    </subcellularLocation>
</comment>
<sequence length="415" mass="46186">MYYHSFVARRLFRNSKGLGDGKSALSPIVRISVIGVALCIAVMLIAVAITLGFKEQASTYTRALTGDIALSRYTNNPSEKSLPIEVPTQILSEIRKTPGVISATPIGLTAGIVKQDSSFASMTVMGVDTMADLTLFNSLIIEGASIKQFPDDNNAAMITQEVASKLNLEIGDKTKLYIVDNGSIKVRPIIIKGIYASTKSTDPCIIKLDLLQRMLAWDKNEISYVKIMIDNKLSTNSIREQLTRELIESPFLPKEYKLGLSTTQEMNPEMYEWLDMIDSNIYLLLILMALVAGFTMISGLVILVLDKVNLIAVFKAMGATNRSIRLIFLRLSTLLILKGIAWGNLIAFSLCCIQKYFKVIKLDREIYFMDYAPISFNLWIWGLVNIAAIIVIIIMLLGPTKMISRISPAKTMRFE</sequence>
<feature type="domain" description="MacB-like periplasmic core" evidence="9">
    <location>
        <begin position="32"/>
        <end position="244"/>
    </location>
</feature>
<evidence type="ECO:0000256" key="3">
    <source>
        <dbReference type="ARBA" id="ARBA00022475"/>
    </source>
</evidence>
<feature type="transmembrane region" description="Helical" evidence="7">
    <location>
        <begin position="326"/>
        <end position="356"/>
    </location>
</feature>
<feature type="transmembrane region" description="Helical" evidence="7">
    <location>
        <begin position="281"/>
        <end position="305"/>
    </location>
</feature>
<dbReference type="InterPro" id="IPR051447">
    <property type="entry name" value="Lipoprotein-release_system"/>
</dbReference>
<dbReference type="PANTHER" id="PTHR30489">
    <property type="entry name" value="LIPOPROTEIN-RELEASING SYSTEM TRANSMEMBRANE PROTEIN LOLE"/>
    <property type="match status" value="1"/>
</dbReference>
<keyword evidence="4 7" id="KW-0812">Transmembrane</keyword>
<keyword evidence="11" id="KW-1185">Reference proteome</keyword>
<name>A0ABV9K9B5_9PORP</name>
<dbReference type="Pfam" id="PF02687">
    <property type="entry name" value="FtsX"/>
    <property type="match status" value="1"/>
</dbReference>
<evidence type="ECO:0000256" key="1">
    <source>
        <dbReference type="ARBA" id="ARBA00004651"/>
    </source>
</evidence>
<feature type="transmembrane region" description="Helical" evidence="7">
    <location>
        <begin position="376"/>
        <end position="397"/>
    </location>
</feature>
<evidence type="ECO:0000313" key="10">
    <source>
        <dbReference type="EMBL" id="MFC4666528.1"/>
    </source>
</evidence>
<gene>
    <name evidence="10" type="ORF">ACFO3G_07975</name>
</gene>
<evidence type="ECO:0000259" key="8">
    <source>
        <dbReference type="Pfam" id="PF02687"/>
    </source>
</evidence>
<dbReference type="Proteomes" id="UP001596020">
    <property type="component" value="Unassembled WGS sequence"/>
</dbReference>
<comment type="caution">
    <text evidence="10">The sequence shown here is derived from an EMBL/GenBank/DDBJ whole genome shotgun (WGS) entry which is preliminary data.</text>
</comment>
<evidence type="ECO:0000256" key="2">
    <source>
        <dbReference type="ARBA" id="ARBA00005236"/>
    </source>
</evidence>
<evidence type="ECO:0000256" key="6">
    <source>
        <dbReference type="ARBA" id="ARBA00023136"/>
    </source>
</evidence>